<dbReference type="InterPro" id="IPR024232">
    <property type="entry name" value="SpoIIIAH"/>
</dbReference>
<accession>A0A8I0A9Z4</accession>
<dbReference type="RefSeq" id="WP_022212610.1">
    <property type="nucleotide sequence ID" value="NZ_JACOOQ010000010.1"/>
</dbReference>
<proteinExistence type="predicted"/>
<dbReference type="InterPro" id="IPR038503">
    <property type="entry name" value="SpoIIIAH_sf"/>
</dbReference>
<dbReference type="AlphaFoldDB" id="A0A8I0A9Z4"/>
<keyword evidence="2" id="KW-1185">Reference proteome</keyword>
<evidence type="ECO:0000313" key="2">
    <source>
        <dbReference type="Proteomes" id="UP000662088"/>
    </source>
</evidence>
<dbReference type="Proteomes" id="UP000662088">
    <property type="component" value="Unassembled WGS sequence"/>
</dbReference>
<dbReference type="Pfam" id="PF12685">
    <property type="entry name" value="SpoIIIAH"/>
    <property type="match status" value="1"/>
</dbReference>
<comment type="caution">
    <text evidence="1">The sequence shown here is derived from an EMBL/GenBank/DDBJ whole genome shotgun (WGS) entry which is preliminary data.</text>
</comment>
<sequence>MTKRQFAIIFTLMALIVCVGVLASKLNKDGFNDPGDLGAVLQQNDDKTTDEDKETLSTQDYFYNMRAAKDQEDSLYVENLESIKNDETTSQEQKDIANQKLIDKTNIKAQESSVEQDIKNQGYEDAICMIDNNKVKVYVKVDADLTKEESGLIQKSVEDITTLTDITILAKK</sequence>
<name>A0A8I0A9Z4_9CLOT</name>
<reference evidence="1" key="1">
    <citation type="submission" date="2020-08" db="EMBL/GenBank/DDBJ databases">
        <title>Genome public.</title>
        <authorList>
            <person name="Liu C."/>
            <person name="Sun Q."/>
        </authorList>
    </citation>
    <scope>NUCLEOTIDE SEQUENCE</scope>
    <source>
        <strain evidence="1">NSJ-42</strain>
    </source>
</reference>
<protein>
    <submittedName>
        <fullName evidence="1">SpoIIIAH-like family protein</fullName>
    </submittedName>
</protein>
<evidence type="ECO:0000313" key="1">
    <source>
        <dbReference type="EMBL" id="MBC5640176.1"/>
    </source>
</evidence>
<dbReference type="Gene3D" id="1.10.287.4300">
    <property type="entry name" value="Stage III sporulation protein AH-like"/>
    <property type="match status" value="1"/>
</dbReference>
<organism evidence="1 2">
    <name type="scientific">Clostridium lentum</name>
    <dbReference type="NCBI Taxonomy" id="2763037"/>
    <lineage>
        <taxon>Bacteria</taxon>
        <taxon>Bacillati</taxon>
        <taxon>Bacillota</taxon>
        <taxon>Clostridia</taxon>
        <taxon>Eubacteriales</taxon>
        <taxon>Clostridiaceae</taxon>
        <taxon>Clostridium</taxon>
    </lineage>
</organism>
<gene>
    <name evidence="1" type="ORF">H8R92_06975</name>
</gene>
<dbReference type="EMBL" id="JACOOQ010000010">
    <property type="protein sequence ID" value="MBC5640176.1"/>
    <property type="molecule type" value="Genomic_DNA"/>
</dbReference>